<proteinExistence type="predicted"/>
<accession>A0A8S1PG70</accession>
<keyword evidence="2" id="KW-1185">Reference proteome</keyword>
<dbReference type="EMBL" id="CAJJDN010000076">
    <property type="protein sequence ID" value="CAD8101753.1"/>
    <property type="molecule type" value="Genomic_DNA"/>
</dbReference>
<sequence>MLKKKGSEQLDIIFEAGEDLLNFSKNQVIMIKNNSIKLLIIRPRTFLSYSLEFCVLWNYRSKLQNAEISIIRQRYKT</sequence>
<dbReference type="Proteomes" id="UP000692954">
    <property type="component" value="Unassembled WGS sequence"/>
</dbReference>
<reference evidence="1" key="1">
    <citation type="submission" date="2021-01" db="EMBL/GenBank/DDBJ databases">
        <authorList>
            <consortium name="Genoscope - CEA"/>
            <person name="William W."/>
        </authorList>
    </citation>
    <scope>NUCLEOTIDE SEQUENCE</scope>
</reference>
<name>A0A8S1PG70_9CILI</name>
<protein>
    <submittedName>
        <fullName evidence="1">Uncharacterized protein</fullName>
    </submittedName>
</protein>
<dbReference type="OrthoDB" id="10249567at2759"/>
<evidence type="ECO:0000313" key="2">
    <source>
        <dbReference type="Proteomes" id="UP000692954"/>
    </source>
</evidence>
<comment type="caution">
    <text evidence="1">The sequence shown here is derived from an EMBL/GenBank/DDBJ whole genome shotgun (WGS) entry which is preliminary data.</text>
</comment>
<dbReference type="AlphaFoldDB" id="A0A8S1PG70"/>
<organism evidence="1 2">
    <name type="scientific">Paramecium sonneborni</name>
    <dbReference type="NCBI Taxonomy" id="65129"/>
    <lineage>
        <taxon>Eukaryota</taxon>
        <taxon>Sar</taxon>
        <taxon>Alveolata</taxon>
        <taxon>Ciliophora</taxon>
        <taxon>Intramacronucleata</taxon>
        <taxon>Oligohymenophorea</taxon>
        <taxon>Peniculida</taxon>
        <taxon>Parameciidae</taxon>
        <taxon>Paramecium</taxon>
    </lineage>
</organism>
<evidence type="ECO:0000313" key="1">
    <source>
        <dbReference type="EMBL" id="CAD8101753.1"/>
    </source>
</evidence>
<gene>
    <name evidence="1" type="ORF">PSON_ATCC_30995.1.T0760157</name>
</gene>